<accession>A0A1G9QIX9</accession>
<dbReference type="STRING" id="38302.SAMN04488535_1950"/>
<keyword evidence="4" id="KW-1185">Reference proteome</keyword>
<evidence type="ECO:0000313" key="3">
    <source>
        <dbReference type="EMBL" id="SDM10936.1"/>
    </source>
</evidence>
<reference evidence="4" key="1">
    <citation type="submission" date="2016-10" db="EMBL/GenBank/DDBJ databases">
        <authorList>
            <person name="Varghese N."/>
            <person name="Submissions S."/>
        </authorList>
    </citation>
    <scope>NUCLEOTIDE SEQUENCE [LARGE SCALE GENOMIC DNA]</scope>
    <source>
        <strain evidence="4">DSM 20632</strain>
    </source>
</reference>
<protein>
    <submittedName>
        <fullName evidence="3">Type VII secretion-associated protein, Rv3446c family, C-terminal domain-containing protein</fullName>
    </submittedName>
</protein>
<feature type="region of interest" description="Disordered" evidence="1">
    <location>
        <begin position="169"/>
        <end position="199"/>
    </location>
</feature>
<dbReference type="Proteomes" id="UP000199350">
    <property type="component" value="Chromosome I"/>
</dbReference>
<gene>
    <name evidence="3" type="ORF">SAMN04488535_1950</name>
</gene>
<keyword evidence="2" id="KW-0472">Membrane</keyword>
<organism evidence="3 4">
    <name type="scientific">Corynebacterium mycetoides</name>
    <dbReference type="NCBI Taxonomy" id="38302"/>
    <lineage>
        <taxon>Bacteria</taxon>
        <taxon>Bacillati</taxon>
        <taxon>Actinomycetota</taxon>
        <taxon>Actinomycetes</taxon>
        <taxon>Mycobacteriales</taxon>
        <taxon>Corynebacteriaceae</taxon>
        <taxon>Corynebacterium</taxon>
    </lineage>
</organism>
<proteinExistence type="predicted"/>
<evidence type="ECO:0000256" key="2">
    <source>
        <dbReference type="SAM" id="Phobius"/>
    </source>
</evidence>
<feature type="transmembrane region" description="Helical" evidence="2">
    <location>
        <begin position="138"/>
        <end position="158"/>
    </location>
</feature>
<feature type="compositionally biased region" description="Low complexity" evidence="1">
    <location>
        <begin position="101"/>
        <end position="114"/>
    </location>
</feature>
<name>A0A1G9QIX9_9CORY</name>
<keyword evidence="2" id="KW-0812">Transmembrane</keyword>
<dbReference type="EMBL" id="LT629700">
    <property type="protein sequence ID" value="SDM10936.1"/>
    <property type="molecule type" value="Genomic_DNA"/>
</dbReference>
<evidence type="ECO:0000313" key="4">
    <source>
        <dbReference type="Proteomes" id="UP000199350"/>
    </source>
</evidence>
<dbReference type="InterPro" id="IPR023840">
    <property type="entry name" value="T7SS_Rv3446c"/>
</dbReference>
<dbReference type="AlphaFoldDB" id="A0A1G9QIX9"/>
<feature type="region of interest" description="Disordered" evidence="1">
    <location>
        <begin position="76"/>
        <end position="119"/>
    </location>
</feature>
<sequence>MTTTHPDLTVTITPDATVFEGLANVRRYDHPSPADIAAYIRSVIGPFPDGTQVHVEAGGDDFARVSEALADYDIVLTRGPREDGDGPSGEGRHALKEPAEPAEAAEPAEPAEPADWWDDEPIQVERPSADGAARLHRAWIVGACVVAVALAIAAAIWATMAALGDGAGEALPEAPTSAASPSEAVTSAPTSAPAEPESAPAGVVIVREGLMVRVPAGFEVEPDGDMWRATGDDPDFRLQLAVDPLYRLPPEELTAQLLRDMDGDPQVELVHNDGRALTYKETGADGSEALWRTWAEGGHHISVGCHTRTAPNQVQSATCRMAMDSAAFDADHADG</sequence>
<keyword evidence="2" id="KW-1133">Transmembrane helix</keyword>
<feature type="compositionally biased region" description="Basic and acidic residues" evidence="1">
    <location>
        <begin position="79"/>
        <end position="99"/>
    </location>
</feature>
<dbReference type="NCBIfam" id="TIGR03931">
    <property type="entry name" value="T7SS_Rv3446c"/>
    <property type="match status" value="1"/>
</dbReference>
<dbReference type="OrthoDB" id="4428093at2"/>
<dbReference type="RefSeq" id="WP_092151635.1">
    <property type="nucleotide sequence ID" value="NZ_LT629700.1"/>
</dbReference>
<evidence type="ECO:0000256" key="1">
    <source>
        <dbReference type="SAM" id="MobiDB-lite"/>
    </source>
</evidence>